<evidence type="ECO:0000313" key="2">
    <source>
        <dbReference type="EnsemblMetazoa" id="SMAR011427-PA"/>
    </source>
</evidence>
<evidence type="ECO:0000313" key="3">
    <source>
        <dbReference type="Proteomes" id="UP000014500"/>
    </source>
</evidence>
<dbReference type="HOGENOM" id="CLU_1463101_0_0_1"/>
<name>T1JCB7_STRMM</name>
<feature type="domain" description="Chitin-binding type-2" evidence="1">
    <location>
        <begin position="9"/>
        <end position="68"/>
    </location>
</feature>
<evidence type="ECO:0000259" key="1">
    <source>
        <dbReference type="PROSITE" id="PS50940"/>
    </source>
</evidence>
<dbReference type="EMBL" id="JH432064">
    <property type="status" value="NOT_ANNOTATED_CDS"/>
    <property type="molecule type" value="Genomic_DNA"/>
</dbReference>
<sequence>MQVHIPWSSFKCQNHYHPGFYADVQSHCSIWHYCQPDGRQDSFKCVKGTLFNQKSLTCDWWFNVDCPNSPYYYDNNRELYKLYGHPHHGEVKMKKEQMILRSALPSPSSKKKTKRPKIVILTNNDHVQYGSNDLMLETAGGALKRAHANIQFHIFHHNKTLKKNQYLSPEIHLFSFPKRRKFLSI</sequence>
<dbReference type="InterPro" id="IPR036508">
    <property type="entry name" value="Chitin-bd_dom_sf"/>
</dbReference>
<accession>T1JCB7</accession>
<dbReference type="SUPFAM" id="SSF57625">
    <property type="entry name" value="Invertebrate chitin-binding proteins"/>
    <property type="match status" value="1"/>
</dbReference>
<dbReference type="GO" id="GO:0005576">
    <property type="term" value="C:extracellular region"/>
    <property type="evidence" value="ECO:0007669"/>
    <property type="project" value="InterPro"/>
</dbReference>
<reference evidence="3" key="1">
    <citation type="submission" date="2011-05" db="EMBL/GenBank/DDBJ databases">
        <authorList>
            <person name="Richards S.R."/>
            <person name="Qu J."/>
            <person name="Jiang H."/>
            <person name="Jhangiani S.N."/>
            <person name="Agravi P."/>
            <person name="Goodspeed R."/>
            <person name="Gross S."/>
            <person name="Mandapat C."/>
            <person name="Jackson L."/>
            <person name="Mathew T."/>
            <person name="Pu L."/>
            <person name="Thornton R."/>
            <person name="Saada N."/>
            <person name="Wilczek-Boney K.B."/>
            <person name="Lee S."/>
            <person name="Kovar C."/>
            <person name="Wu Y."/>
            <person name="Scherer S.E."/>
            <person name="Worley K.C."/>
            <person name="Muzny D.M."/>
            <person name="Gibbs R."/>
        </authorList>
    </citation>
    <scope>NUCLEOTIDE SEQUENCE</scope>
    <source>
        <strain evidence="3">Brora</strain>
    </source>
</reference>
<dbReference type="InterPro" id="IPR002557">
    <property type="entry name" value="Chitin-bd_dom"/>
</dbReference>
<proteinExistence type="predicted"/>
<dbReference type="PANTHER" id="PTHR22933">
    <property type="entry name" value="FI18007P1-RELATED"/>
    <property type="match status" value="1"/>
</dbReference>
<protein>
    <recommendedName>
        <fullName evidence="1">Chitin-binding type-2 domain-containing protein</fullName>
    </recommendedName>
</protein>
<dbReference type="SMART" id="SM00494">
    <property type="entry name" value="ChtBD2"/>
    <property type="match status" value="1"/>
</dbReference>
<dbReference type="Pfam" id="PF01607">
    <property type="entry name" value="CBM_14"/>
    <property type="match status" value="1"/>
</dbReference>
<dbReference type="Proteomes" id="UP000014500">
    <property type="component" value="Unassembled WGS sequence"/>
</dbReference>
<dbReference type="PROSITE" id="PS50940">
    <property type="entry name" value="CHIT_BIND_II"/>
    <property type="match status" value="1"/>
</dbReference>
<reference evidence="2" key="2">
    <citation type="submission" date="2015-02" db="UniProtKB">
        <authorList>
            <consortium name="EnsemblMetazoa"/>
        </authorList>
    </citation>
    <scope>IDENTIFICATION</scope>
</reference>
<dbReference type="GO" id="GO:0008061">
    <property type="term" value="F:chitin binding"/>
    <property type="evidence" value="ECO:0007669"/>
    <property type="project" value="InterPro"/>
</dbReference>
<dbReference type="PANTHER" id="PTHR22933:SF42">
    <property type="entry name" value="FI18455P1-RELATED"/>
    <property type="match status" value="1"/>
</dbReference>
<keyword evidence="3" id="KW-1185">Reference proteome</keyword>
<dbReference type="InterPro" id="IPR052976">
    <property type="entry name" value="Scoloptoxin-like"/>
</dbReference>
<dbReference type="AlphaFoldDB" id="T1JCB7"/>
<dbReference type="Gene3D" id="2.170.140.10">
    <property type="entry name" value="Chitin binding domain"/>
    <property type="match status" value="1"/>
</dbReference>
<dbReference type="EnsemblMetazoa" id="SMAR011427-RA">
    <property type="protein sequence ID" value="SMAR011427-PA"/>
    <property type="gene ID" value="SMAR011427"/>
</dbReference>
<organism evidence="2 3">
    <name type="scientific">Strigamia maritima</name>
    <name type="common">European centipede</name>
    <name type="synonym">Geophilus maritimus</name>
    <dbReference type="NCBI Taxonomy" id="126957"/>
    <lineage>
        <taxon>Eukaryota</taxon>
        <taxon>Metazoa</taxon>
        <taxon>Ecdysozoa</taxon>
        <taxon>Arthropoda</taxon>
        <taxon>Myriapoda</taxon>
        <taxon>Chilopoda</taxon>
        <taxon>Pleurostigmophora</taxon>
        <taxon>Geophilomorpha</taxon>
        <taxon>Linotaeniidae</taxon>
        <taxon>Strigamia</taxon>
    </lineage>
</organism>